<dbReference type="AlphaFoldDB" id="A0A9P6ZKK1"/>
<name>A0A9P6ZKK1_9AGAM</name>
<organism evidence="1 2">
    <name type="scientific">Suillus placidus</name>
    <dbReference type="NCBI Taxonomy" id="48579"/>
    <lineage>
        <taxon>Eukaryota</taxon>
        <taxon>Fungi</taxon>
        <taxon>Dikarya</taxon>
        <taxon>Basidiomycota</taxon>
        <taxon>Agaricomycotina</taxon>
        <taxon>Agaricomycetes</taxon>
        <taxon>Agaricomycetidae</taxon>
        <taxon>Boletales</taxon>
        <taxon>Suillineae</taxon>
        <taxon>Suillaceae</taxon>
        <taxon>Suillus</taxon>
    </lineage>
</organism>
<reference evidence="1" key="1">
    <citation type="journal article" date="2020" name="New Phytol.">
        <title>Comparative genomics reveals dynamic genome evolution in host specialist ectomycorrhizal fungi.</title>
        <authorList>
            <person name="Lofgren L.A."/>
            <person name="Nguyen N.H."/>
            <person name="Vilgalys R."/>
            <person name="Ruytinx J."/>
            <person name="Liao H.L."/>
            <person name="Branco S."/>
            <person name="Kuo A."/>
            <person name="LaButti K."/>
            <person name="Lipzen A."/>
            <person name="Andreopoulos W."/>
            <person name="Pangilinan J."/>
            <person name="Riley R."/>
            <person name="Hundley H."/>
            <person name="Na H."/>
            <person name="Barry K."/>
            <person name="Grigoriev I.V."/>
            <person name="Stajich J.E."/>
            <person name="Kennedy P.G."/>
        </authorList>
    </citation>
    <scope>NUCLEOTIDE SEQUENCE</scope>
    <source>
        <strain evidence="1">DOB743</strain>
    </source>
</reference>
<proteinExistence type="predicted"/>
<sequence>MTLVCTVQFCLSVTFILEHVLTLAERIFYLVVAHKVSHTQIGALAFLRRSGAHYRVACHHQFASRMTPIEHRIFTCCFGFRQEVIVNRPDNITIWARPKDLSRYAVFIASCA</sequence>
<keyword evidence="2" id="KW-1185">Reference proteome</keyword>
<accession>A0A9P6ZKK1</accession>
<evidence type="ECO:0000313" key="1">
    <source>
        <dbReference type="EMBL" id="KAG1769456.1"/>
    </source>
</evidence>
<evidence type="ECO:0000313" key="2">
    <source>
        <dbReference type="Proteomes" id="UP000714275"/>
    </source>
</evidence>
<protein>
    <submittedName>
        <fullName evidence="1">Uncharacterized protein</fullName>
    </submittedName>
</protein>
<comment type="caution">
    <text evidence="1">The sequence shown here is derived from an EMBL/GenBank/DDBJ whole genome shotgun (WGS) entry which is preliminary data.</text>
</comment>
<dbReference type="Proteomes" id="UP000714275">
    <property type="component" value="Unassembled WGS sequence"/>
</dbReference>
<gene>
    <name evidence="1" type="ORF">EV702DRAFT_698857</name>
</gene>
<dbReference type="EMBL" id="JABBWD010000072">
    <property type="protein sequence ID" value="KAG1769456.1"/>
    <property type="molecule type" value="Genomic_DNA"/>
</dbReference>